<dbReference type="VEuPathDB" id="GiardiaDB:QR46_3469"/>
<dbReference type="PROSITE" id="PS50166">
    <property type="entry name" value="IMPORTIN_B_NT"/>
    <property type="match status" value="1"/>
</dbReference>
<accession>V6TU03</accession>
<dbReference type="PANTHER" id="PTHR11223:SF2">
    <property type="entry name" value="EXPORTIN-1"/>
    <property type="match status" value="1"/>
</dbReference>
<name>V6TU03_GIAIN</name>
<reference evidence="3 4" key="2">
    <citation type="journal article" date="2013" name="Genome Biol. Evol.">
        <title>Genome sequencing of Giardia lamblia genotypes A2 and B isolates (DH and GS) and comparative analysis with the genomes of genotypes A1 and E (WB and Pig).</title>
        <authorList>
            <person name="Adam R.D."/>
            <person name="Dahlstrom E.W."/>
            <person name="Martens C.A."/>
            <person name="Bruno D.P."/>
            <person name="Barbian K.D."/>
            <person name="Ricklefs S.M."/>
            <person name="Hernandez M.M."/>
            <person name="Narla N.P."/>
            <person name="Patel R.B."/>
            <person name="Porcella S.F."/>
            <person name="Nash T.E."/>
        </authorList>
    </citation>
    <scope>NUCLEOTIDE SEQUENCE [LARGE SCALE GENOMIC DNA]</scope>
    <source>
        <strain evidence="3 4">GS</strain>
    </source>
</reference>
<dbReference type="SMART" id="SM00913">
    <property type="entry name" value="IBN_N"/>
    <property type="match status" value="1"/>
</dbReference>
<dbReference type="GO" id="GO:0005737">
    <property type="term" value="C:cytoplasm"/>
    <property type="evidence" value="ECO:0007669"/>
    <property type="project" value="TreeGrafter"/>
</dbReference>
<dbReference type="InterPro" id="IPR041235">
    <property type="entry name" value="Exp1_repeat_2"/>
</dbReference>
<dbReference type="SUPFAM" id="SSF48371">
    <property type="entry name" value="ARM repeat"/>
    <property type="match status" value="1"/>
</dbReference>
<dbReference type="InterPro" id="IPR045065">
    <property type="entry name" value="XPO1/5"/>
</dbReference>
<dbReference type="GO" id="GO:0000055">
    <property type="term" value="P:ribosomal large subunit export from nucleus"/>
    <property type="evidence" value="ECO:0007669"/>
    <property type="project" value="TreeGrafter"/>
</dbReference>
<dbReference type="GO" id="GO:0000056">
    <property type="term" value="P:ribosomal small subunit export from nucleus"/>
    <property type="evidence" value="ECO:0007669"/>
    <property type="project" value="TreeGrafter"/>
</dbReference>
<sequence>VNLKITFFSKMEALLDFSQPFNYPLFAQVVEAYQQTKDYSLKQQAADVLRQFQDSPQSSQLCMNILSQEHSTQTPMVRFFGFSLLETFIRRNWYIIPTEQQQELCSYIMSFASQTLSVDDVVRRKYLTIFTLIALHTYPSSYSTFLSDVLSMRSTPLDRINSVTILTSFFEDFRVRDELLSGQKQAIHKQLSSEISKILSYLLDLLRDACAQKDMFLLCLLMKLLIAVVSFCDNPIKVDQLLPFIDSLLEYCLQILSFGSQEAYFLSLQALGHIYATLRSQPDTLVLKLSMFFYTVWDVISQSYKPKVEACTAGSSHTPPGVDPGLSPVSYSIVLSPPIHASHGNIDQQPTLTGEALFSLSFFLRNVVNSCLDQVEKLASNSIPPDSIDVNICLRQVASKRIGSEKLLDLPLFKYRSALQLLMAILVFQKTQFDIVDTQLIEFFSSLAKKAQSCNTSNPAFKRMELYIDIFTAVQRFVIVNMPPPIEVLVYVDEYGNVLKRELEDSEKLNMFSIMSKAIEATTRAIKTSVAIKDLLSDLSKQFSVLAVNSIAWSLPSVARSIKSPDTLIISTINHLVDFSSILVSMEHKICIASGIVYICSQMPLFVDTKESIFLVILNKMLYFTGFPNEHLQEMSVRCFALLINNVKGSAFFESAGFRSFLRNIPQIAIQIPSSLIIVLYESISRRISDASSTFMDYVGPLFEMLDGALSQWPPTSIEVLSTISTLYSIFSGICEGVAGKTNGEVFASSYSHFMGRTLKLYAFIHEYILSPSTDPTLYNILCTVRKSISNFLEMLIKASTHNHIRVWFLNTSPGTNVALPDSNSVRSDTLVLLKAYKQLLDPASTAQTGKLDVQFSQFAYALFERIVVLSSDADKDDLINIYFNEVLAPILKCLATSGFAMHADLADVFIESICHIFTICNAYIRRQGSEFLHVFLEFVPPIIRAVSESNLFHKHYSLCFSALTTLADMLMMREPLEINILSVLFVDTIRLLNKSIVSSEYSLLSAWWALLQRTNEPDMETKVFYCISPSITPTMIGYFRNGFLERNEAIIRDLFVVLRTLLWF</sequence>
<evidence type="ECO:0000313" key="4">
    <source>
        <dbReference type="Proteomes" id="UP000018040"/>
    </source>
</evidence>
<evidence type="ECO:0000313" key="3">
    <source>
        <dbReference type="EMBL" id="ESU42468.1"/>
    </source>
</evidence>
<evidence type="ECO:0000259" key="2">
    <source>
        <dbReference type="PROSITE" id="PS50166"/>
    </source>
</evidence>
<feature type="non-terminal residue" evidence="3">
    <location>
        <position position="1"/>
    </location>
</feature>
<comment type="similarity">
    <text evidence="1">Belongs to the exportin family.</text>
</comment>
<proteinExistence type="inferred from homology"/>
<evidence type="ECO:0000256" key="1">
    <source>
        <dbReference type="ARBA" id="ARBA00009466"/>
    </source>
</evidence>
<dbReference type="InterPro" id="IPR011989">
    <property type="entry name" value="ARM-like"/>
</dbReference>
<dbReference type="VEuPathDB" id="GiardiaDB:DHA2_93278"/>
<organism evidence="3 4">
    <name type="scientific">Giardia intestinalis</name>
    <name type="common">Giardia lamblia</name>
    <dbReference type="NCBI Taxonomy" id="5741"/>
    <lineage>
        <taxon>Eukaryota</taxon>
        <taxon>Metamonada</taxon>
        <taxon>Diplomonadida</taxon>
        <taxon>Hexamitidae</taxon>
        <taxon>Giardiinae</taxon>
        <taxon>Giardia</taxon>
    </lineage>
</organism>
<gene>
    <name evidence="3" type="ORF">GSB_93278</name>
</gene>
<comment type="caution">
    <text evidence="3">The sequence shown here is derived from an EMBL/GenBank/DDBJ whole genome shotgun (WGS) entry which is preliminary data.</text>
</comment>
<feature type="domain" description="Importin N-terminal" evidence="2">
    <location>
        <begin position="45"/>
        <end position="114"/>
    </location>
</feature>
<dbReference type="GO" id="GO:0005634">
    <property type="term" value="C:nucleus"/>
    <property type="evidence" value="ECO:0007669"/>
    <property type="project" value="TreeGrafter"/>
</dbReference>
<dbReference type="InterPro" id="IPR016024">
    <property type="entry name" value="ARM-type_fold"/>
</dbReference>
<dbReference type="Proteomes" id="UP000018040">
    <property type="component" value="Unassembled WGS sequence"/>
</dbReference>
<dbReference type="InterPro" id="IPR013598">
    <property type="entry name" value="Exportin-1/Importin-b-like"/>
</dbReference>
<dbReference type="Pfam" id="PF08389">
    <property type="entry name" value="Xpo1"/>
    <property type="match status" value="1"/>
</dbReference>
<dbReference type="AlphaFoldDB" id="V6TU03"/>
<reference evidence="4" key="1">
    <citation type="submission" date="2012-02" db="EMBL/GenBank/DDBJ databases">
        <title>Genome sequencing of Giardia lamblia Genotypes A2 and B isolates (DH and GS) and comparative analysis with the genomes of Genotypes A1 and E (WB and Pig).</title>
        <authorList>
            <person name="Adam R."/>
            <person name="Dahlstrom E."/>
            <person name="Martens C."/>
            <person name="Bruno D."/>
            <person name="Barbian K."/>
            <person name="Porcella S.F."/>
            <person name="Nash T."/>
        </authorList>
    </citation>
    <scope>NUCLEOTIDE SEQUENCE</scope>
    <source>
        <strain evidence="4">GS</strain>
    </source>
</reference>
<dbReference type="InterPro" id="IPR001494">
    <property type="entry name" value="Importin-beta_N"/>
</dbReference>
<dbReference type="EMBL" id="AHHH01000081">
    <property type="protein sequence ID" value="ESU42468.1"/>
    <property type="molecule type" value="Genomic_DNA"/>
</dbReference>
<dbReference type="VEuPathDB" id="GiardiaDB:GL50581_4009"/>
<dbReference type="VEuPathDB" id="GiardiaDB:GL50803_0093278"/>
<dbReference type="Pfam" id="PF18784">
    <property type="entry name" value="CRM1_repeat_2"/>
    <property type="match status" value="1"/>
</dbReference>
<dbReference type="GO" id="GO:0031267">
    <property type="term" value="F:small GTPase binding"/>
    <property type="evidence" value="ECO:0007669"/>
    <property type="project" value="InterPro"/>
</dbReference>
<dbReference type="PANTHER" id="PTHR11223">
    <property type="entry name" value="EXPORTIN 1/5"/>
    <property type="match status" value="1"/>
</dbReference>
<dbReference type="OrthoDB" id="27218at2759"/>
<dbReference type="GO" id="GO:0005049">
    <property type="term" value="F:nuclear export signal receptor activity"/>
    <property type="evidence" value="ECO:0007669"/>
    <property type="project" value="InterPro"/>
</dbReference>
<dbReference type="Gene3D" id="1.25.10.10">
    <property type="entry name" value="Leucine-rich Repeat Variant"/>
    <property type="match status" value="1"/>
</dbReference>
<protein>
    <submittedName>
        <fullName evidence="3">Importin-beta N-terminal domain protein</fullName>
    </submittedName>
</protein>
<dbReference type="Pfam" id="PF03810">
    <property type="entry name" value="IBN_N"/>
    <property type="match status" value="1"/>
</dbReference>
<dbReference type="GO" id="GO:0006611">
    <property type="term" value="P:protein export from nucleus"/>
    <property type="evidence" value="ECO:0007669"/>
    <property type="project" value="InterPro"/>
</dbReference>